<dbReference type="InParanoid" id="H0W106"/>
<dbReference type="GeneID" id="100714930"/>
<name>H0W106_CAVPO</name>
<protein>
    <submittedName>
        <fullName evidence="8">Spermatid maturation 1</fullName>
    </submittedName>
</protein>
<feature type="region of interest" description="Disordered" evidence="5">
    <location>
        <begin position="99"/>
        <end position="136"/>
    </location>
</feature>
<evidence type="ECO:0000256" key="6">
    <source>
        <dbReference type="SAM" id="Phobius"/>
    </source>
</evidence>
<dbReference type="PANTHER" id="PTHR34834">
    <property type="entry name" value="SPERMATID MATURATION PROTEIN 1"/>
    <property type="match status" value="1"/>
</dbReference>
<dbReference type="GO" id="GO:0016020">
    <property type="term" value="C:membrane"/>
    <property type="evidence" value="ECO:0007669"/>
    <property type="project" value="UniProtKB-SubCell"/>
</dbReference>
<dbReference type="GO" id="GO:0030317">
    <property type="term" value="P:flagellated sperm motility"/>
    <property type="evidence" value="ECO:0007669"/>
    <property type="project" value="Ensembl"/>
</dbReference>
<dbReference type="VEuPathDB" id="HostDB:ENSCPOG00000022568"/>
<dbReference type="OMA" id="PAICSYH"/>
<proteinExistence type="predicted"/>
<dbReference type="GeneTree" id="ENSGT00510000049389"/>
<evidence type="ECO:0000256" key="3">
    <source>
        <dbReference type="ARBA" id="ARBA00022989"/>
    </source>
</evidence>
<evidence type="ECO:0000313" key="9">
    <source>
        <dbReference type="Proteomes" id="UP000005447"/>
    </source>
</evidence>
<feature type="domain" description="Spermatid maturation protein 1 N-terminal" evidence="7">
    <location>
        <begin position="24"/>
        <end position="107"/>
    </location>
</feature>
<keyword evidence="2 6" id="KW-0812">Transmembrane</keyword>
<evidence type="ECO:0000259" key="7">
    <source>
        <dbReference type="Pfam" id="PF15670"/>
    </source>
</evidence>
<dbReference type="AlphaFoldDB" id="H0W106"/>
<reference evidence="8" key="3">
    <citation type="submission" date="2025-09" db="UniProtKB">
        <authorList>
            <consortium name="Ensembl"/>
        </authorList>
    </citation>
    <scope>IDENTIFICATION</scope>
    <source>
        <strain evidence="8">2N</strain>
    </source>
</reference>
<dbReference type="PANTHER" id="PTHR34834:SF1">
    <property type="entry name" value="SPERMATID MATURATION PROTEIN 1"/>
    <property type="match status" value="1"/>
</dbReference>
<dbReference type="OrthoDB" id="9447057at2759"/>
<dbReference type="EMBL" id="AAKN02044421">
    <property type="status" value="NOT_ANNOTATED_CDS"/>
    <property type="molecule type" value="Genomic_DNA"/>
</dbReference>
<keyword evidence="9" id="KW-1185">Reference proteome</keyword>
<comment type="subcellular location">
    <subcellularLocation>
        <location evidence="1">Membrane</location>
        <topology evidence="1">Single-pass membrane protein</topology>
    </subcellularLocation>
</comment>
<evidence type="ECO:0000256" key="1">
    <source>
        <dbReference type="ARBA" id="ARBA00004167"/>
    </source>
</evidence>
<evidence type="ECO:0000313" key="8">
    <source>
        <dbReference type="Ensembl" id="ENSCPOP00000016644.1"/>
    </source>
</evidence>
<dbReference type="RefSeq" id="XP_003466308.1">
    <property type="nucleotide sequence ID" value="XM_003466260.4"/>
</dbReference>
<dbReference type="eggNOG" id="ENOG502ST8J">
    <property type="taxonomic scope" value="Eukaryota"/>
</dbReference>
<dbReference type="Ensembl" id="ENSCPOT00000025597.2">
    <property type="protein sequence ID" value="ENSCPOP00000016644.1"/>
    <property type="gene ID" value="ENSCPOG00000022568.2"/>
</dbReference>
<keyword evidence="4 6" id="KW-0472">Membrane</keyword>
<keyword evidence="3 6" id="KW-1133">Transmembrane helix</keyword>
<evidence type="ECO:0000256" key="4">
    <source>
        <dbReference type="ARBA" id="ARBA00023136"/>
    </source>
</evidence>
<evidence type="ECO:0000256" key="5">
    <source>
        <dbReference type="SAM" id="MobiDB-lite"/>
    </source>
</evidence>
<evidence type="ECO:0000256" key="2">
    <source>
        <dbReference type="ARBA" id="ARBA00022692"/>
    </source>
</evidence>
<sequence>MAVAEHPKPEWALYHSPHPTNTCEDVGNSILLLLGLIICLNIGINVVTLLWIRVRVILQQLFHNICEKEIAKSSSPRKPTHRKKQSSAAVRLRCTMDPVKMTVTPPPTRHRRPQASPFYRAHGPEAWTPDTDDEKPPYQNPTICSHHGEGPKVWEGFQPTPETWDSWTQDSLEPPPHTIRFQPTTEKKPLKTELLSKQSLEAYVYPVNPLPPSGEAVEHRNPGPGAEAEAAQCQPAPPPFLGPAVIPDVPRRRSSVRIVYDARDVRRRLRELTREVEALSHCYPFVSGSSVAEGTDKDWVYRSVAGR</sequence>
<dbReference type="Proteomes" id="UP000005447">
    <property type="component" value="Unassembled WGS sequence"/>
</dbReference>
<gene>
    <name evidence="8" type="primary">SPEM1</name>
</gene>
<dbReference type="KEGG" id="cpoc:100714930"/>
<feature type="transmembrane region" description="Helical" evidence="6">
    <location>
        <begin position="30"/>
        <end position="52"/>
    </location>
</feature>
<reference evidence="9" key="1">
    <citation type="journal article" date="2011" name="Nature">
        <title>A high-resolution map of human evolutionary constraint using 29 mammals.</title>
        <authorList>
            <person name="Lindblad-Toh K."/>
            <person name="Garber M."/>
            <person name="Zuk O."/>
            <person name="Lin M.F."/>
            <person name="Parker B.J."/>
            <person name="Washietl S."/>
            <person name="Kheradpour P."/>
            <person name="Ernst J."/>
            <person name="Jordan G."/>
            <person name="Mauceli E."/>
            <person name="Ward L.D."/>
            <person name="Lowe C.B."/>
            <person name="Holloway A.K."/>
            <person name="Clamp M."/>
            <person name="Gnerre S."/>
            <person name="Alfoldi J."/>
            <person name="Beal K."/>
            <person name="Chang J."/>
            <person name="Clawson H."/>
            <person name="Cuff J."/>
            <person name="Di Palma F."/>
            <person name="Fitzgerald S."/>
            <person name="Flicek P."/>
            <person name="Guttman M."/>
            <person name="Hubisz M.J."/>
            <person name="Jaffe D.B."/>
            <person name="Jungreis I."/>
            <person name="Kent W.J."/>
            <person name="Kostka D."/>
            <person name="Lara M."/>
            <person name="Martins A.L."/>
            <person name="Massingham T."/>
            <person name="Moltke I."/>
            <person name="Raney B.J."/>
            <person name="Rasmussen M.D."/>
            <person name="Robinson J."/>
            <person name="Stark A."/>
            <person name="Vilella A.J."/>
            <person name="Wen J."/>
            <person name="Xie X."/>
            <person name="Zody M.C."/>
            <person name="Baldwin J."/>
            <person name="Bloom T."/>
            <person name="Chin C.W."/>
            <person name="Heiman D."/>
            <person name="Nicol R."/>
            <person name="Nusbaum C."/>
            <person name="Young S."/>
            <person name="Wilkinson J."/>
            <person name="Worley K.C."/>
            <person name="Kovar C.L."/>
            <person name="Muzny D.M."/>
            <person name="Gibbs R.A."/>
            <person name="Cree A."/>
            <person name="Dihn H.H."/>
            <person name="Fowler G."/>
            <person name="Jhangiani S."/>
            <person name="Joshi V."/>
            <person name="Lee S."/>
            <person name="Lewis L.R."/>
            <person name="Nazareth L.V."/>
            <person name="Okwuonu G."/>
            <person name="Santibanez J."/>
            <person name="Warren W.C."/>
            <person name="Mardis E.R."/>
            <person name="Weinstock G.M."/>
            <person name="Wilson R.K."/>
            <person name="Delehaunty K."/>
            <person name="Dooling D."/>
            <person name="Fronik C."/>
            <person name="Fulton L."/>
            <person name="Fulton B."/>
            <person name="Graves T."/>
            <person name="Minx P."/>
            <person name="Sodergren E."/>
            <person name="Birney E."/>
            <person name="Margulies E.H."/>
            <person name="Herrero J."/>
            <person name="Green E.D."/>
            <person name="Haussler D."/>
            <person name="Siepel A."/>
            <person name="Goldman N."/>
            <person name="Pollard K.S."/>
            <person name="Pedersen J.S."/>
            <person name="Lander E.S."/>
            <person name="Kellis M."/>
        </authorList>
    </citation>
    <scope>NUCLEOTIDE SEQUENCE [LARGE SCALE GENOMIC DNA]</scope>
    <source>
        <strain evidence="9">2N</strain>
    </source>
</reference>
<accession>H0W106</accession>
<dbReference type="HOGENOM" id="CLU_078808_0_0_1"/>
<dbReference type="GO" id="GO:0007291">
    <property type="term" value="P:sperm individualization"/>
    <property type="evidence" value="ECO:0007669"/>
    <property type="project" value="Ensembl"/>
</dbReference>
<dbReference type="Pfam" id="PF15670">
    <property type="entry name" value="Spem1"/>
    <property type="match status" value="1"/>
</dbReference>
<dbReference type="FunCoup" id="H0W106">
    <property type="interactions" value="136"/>
</dbReference>
<dbReference type="STRING" id="10141.ENSCPOP00000016644"/>
<reference evidence="8" key="2">
    <citation type="submission" date="2025-08" db="UniProtKB">
        <authorList>
            <consortium name="Ensembl"/>
        </authorList>
    </citation>
    <scope>IDENTIFICATION</scope>
    <source>
        <strain evidence="8">2N</strain>
    </source>
</reference>
<organism evidence="8 9">
    <name type="scientific">Cavia porcellus</name>
    <name type="common">Guinea pig</name>
    <dbReference type="NCBI Taxonomy" id="10141"/>
    <lineage>
        <taxon>Eukaryota</taxon>
        <taxon>Metazoa</taxon>
        <taxon>Chordata</taxon>
        <taxon>Craniata</taxon>
        <taxon>Vertebrata</taxon>
        <taxon>Euteleostomi</taxon>
        <taxon>Mammalia</taxon>
        <taxon>Eutheria</taxon>
        <taxon>Euarchontoglires</taxon>
        <taxon>Glires</taxon>
        <taxon>Rodentia</taxon>
        <taxon>Hystricomorpha</taxon>
        <taxon>Caviidae</taxon>
        <taxon>Cavia</taxon>
    </lineage>
</organism>
<dbReference type="Bgee" id="ENSCPOG00000022568">
    <property type="expression patterns" value="Expressed in testis and 1 other cell type or tissue"/>
</dbReference>
<dbReference type="GO" id="GO:0005737">
    <property type="term" value="C:cytoplasm"/>
    <property type="evidence" value="ECO:0007669"/>
    <property type="project" value="Ensembl"/>
</dbReference>
<dbReference type="CTD" id="374768"/>
<dbReference type="InterPro" id="IPR031368">
    <property type="entry name" value="SPEM1_N"/>
</dbReference>